<dbReference type="InterPro" id="IPR000551">
    <property type="entry name" value="MerR-type_HTH_dom"/>
</dbReference>
<evidence type="ECO:0000313" key="6">
    <source>
        <dbReference type="Proteomes" id="UP000283063"/>
    </source>
</evidence>
<dbReference type="OrthoDB" id="9802944at2"/>
<dbReference type="PRINTS" id="PR00040">
    <property type="entry name" value="HTHMERR"/>
</dbReference>
<dbReference type="PANTHER" id="PTHR30204">
    <property type="entry name" value="REDOX-CYCLING DRUG-SENSING TRANSCRIPTIONAL ACTIVATOR SOXR"/>
    <property type="match status" value="1"/>
</dbReference>
<dbReference type="PANTHER" id="PTHR30204:SF94">
    <property type="entry name" value="HEAVY METAL-DEPENDENT TRANSCRIPTIONAL REGULATOR HI_0293-RELATED"/>
    <property type="match status" value="1"/>
</dbReference>
<feature type="domain" description="HTH merR-type" evidence="4">
    <location>
        <begin position="1"/>
        <end position="70"/>
    </location>
</feature>
<dbReference type="InterPro" id="IPR047057">
    <property type="entry name" value="MerR_fam"/>
</dbReference>
<reference evidence="5 6" key="1">
    <citation type="submission" date="2018-10" db="EMBL/GenBank/DDBJ databases">
        <title>Parasedimentitalea marina sp. nov., a psychrophilic bacterium isolated from deep seawater of the New Britain Trench.</title>
        <authorList>
            <person name="Cao J."/>
        </authorList>
    </citation>
    <scope>NUCLEOTIDE SEQUENCE [LARGE SCALE GENOMIC DNA]</scope>
    <source>
        <strain evidence="5 6">W43</strain>
    </source>
</reference>
<dbReference type="Pfam" id="PF09278">
    <property type="entry name" value="MerR-DNA-bind"/>
    <property type="match status" value="1"/>
</dbReference>
<keyword evidence="3" id="KW-0804">Transcription</keyword>
<dbReference type="AlphaFoldDB" id="A0A3T0N6V3"/>
<dbReference type="Pfam" id="PF00376">
    <property type="entry name" value="MerR"/>
    <property type="match status" value="1"/>
</dbReference>
<keyword evidence="2" id="KW-0238">DNA-binding</keyword>
<evidence type="ECO:0000256" key="2">
    <source>
        <dbReference type="ARBA" id="ARBA00023125"/>
    </source>
</evidence>
<sequence length="139" mass="15579">MVTIGEAARRSGVGIELIRYYERTGVVAGPDRSPAGRREYQVGEIHVLRFIRRCRDLGFSLAEAKSLLGIASSDHLACEDAQTLGQRHLKSIRQKISDLEQMETALEQLMLPCQAGQQDCSMLDTLLEGSENDWPLYDR</sequence>
<accession>A0A3T0N6V3</accession>
<dbReference type="InterPro" id="IPR015358">
    <property type="entry name" value="Tscrpt_reg_MerR_DNA-bd"/>
</dbReference>
<dbReference type="SUPFAM" id="SSF46955">
    <property type="entry name" value="Putative DNA-binding domain"/>
    <property type="match status" value="1"/>
</dbReference>
<evidence type="ECO:0000259" key="4">
    <source>
        <dbReference type="PROSITE" id="PS50937"/>
    </source>
</evidence>
<dbReference type="GO" id="GO:0003700">
    <property type="term" value="F:DNA-binding transcription factor activity"/>
    <property type="evidence" value="ECO:0007669"/>
    <property type="project" value="InterPro"/>
</dbReference>
<dbReference type="RefSeq" id="WP_127750363.1">
    <property type="nucleotide sequence ID" value="NZ_CP033219.1"/>
</dbReference>
<evidence type="ECO:0000313" key="5">
    <source>
        <dbReference type="EMBL" id="AZV79774.1"/>
    </source>
</evidence>
<dbReference type="EMBL" id="CP033219">
    <property type="protein sequence ID" value="AZV79774.1"/>
    <property type="molecule type" value="Genomic_DNA"/>
</dbReference>
<gene>
    <name evidence="5" type="ORF">EBB79_19105</name>
</gene>
<dbReference type="KEGG" id="sedi:EBB79_19105"/>
<protein>
    <submittedName>
        <fullName evidence="5">MerR family transcriptional regulator</fullName>
    </submittedName>
</protein>
<keyword evidence="6" id="KW-1185">Reference proteome</keyword>
<keyword evidence="1" id="KW-0805">Transcription regulation</keyword>
<dbReference type="SMART" id="SM00422">
    <property type="entry name" value="HTH_MERR"/>
    <property type="match status" value="1"/>
</dbReference>
<dbReference type="GO" id="GO:0003677">
    <property type="term" value="F:DNA binding"/>
    <property type="evidence" value="ECO:0007669"/>
    <property type="project" value="UniProtKB-KW"/>
</dbReference>
<dbReference type="Gene3D" id="1.10.1660.10">
    <property type="match status" value="1"/>
</dbReference>
<dbReference type="PROSITE" id="PS50937">
    <property type="entry name" value="HTH_MERR_2"/>
    <property type="match status" value="1"/>
</dbReference>
<evidence type="ECO:0000256" key="3">
    <source>
        <dbReference type="ARBA" id="ARBA00023163"/>
    </source>
</evidence>
<dbReference type="Proteomes" id="UP000283063">
    <property type="component" value="Chromosome"/>
</dbReference>
<proteinExistence type="predicted"/>
<dbReference type="InterPro" id="IPR009061">
    <property type="entry name" value="DNA-bd_dom_put_sf"/>
</dbReference>
<evidence type="ECO:0000256" key="1">
    <source>
        <dbReference type="ARBA" id="ARBA00023015"/>
    </source>
</evidence>
<organism evidence="5 6">
    <name type="scientific">Parasedimentitalea marina</name>
    <dbReference type="NCBI Taxonomy" id="2483033"/>
    <lineage>
        <taxon>Bacteria</taxon>
        <taxon>Pseudomonadati</taxon>
        <taxon>Pseudomonadota</taxon>
        <taxon>Alphaproteobacteria</taxon>
        <taxon>Rhodobacterales</taxon>
        <taxon>Paracoccaceae</taxon>
        <taxon>Parasedimentitalea</taxon>
    </lineage>
</organism>
<name>A0A3T0N6V3_9RHOB</name>